<gene>
    <name evidence="8" type="primary">dapF</name>
    <name evidence="10" type="ORF">SAMN06275492_10443</name>
</gene>
<dbReference type="SUPFAM" id="SSF54506">
    <property type="entry name" value="Diaminopimelate epimerase-like"/>
    <property type="match status" value="2"/>
</dbReference>
<dbReference type="STRING" id="561720.SAMN06275492_10443"/>
<evidence type="ECO:0000256" key="4">
    <source>
        <dbReference type="ARBA" id="ARBA00022605"/>
    </source>
</evidence>
<dbReference type="GO" id="GO:0005829">
    <property type="term" value="C:cytosol"/>
    <property type="evidence" value="ECO:0007669"/>
    <property type="project" value="TreeGrafter"/>
</dbReference>
<dbReference type="Pfam" id="PF01678">
    <property type="entry name" value="DAP_epimerase"/>
    <property type="match status" value="2"/>
</dbReference>
<evidence type="ECO:0000256" key="7">
    <source>
        <dbReference type="ARBA" id="ARBA00051712"/>
    </source>
</evidence>
<dbReference type="PANTHER" id="PTHR31689">
    <property type="entry name" value="DIAMINOPIMELATE EPIMERASE, CHLOROPLASTIC"/>
    <property type="match status" value="1"/>
</dbReference>
<evidence type="ECO:0000313" key="10">
    <source>
        <dbReference type="EMBL" id="SMG17232.1"/>
    </source>
</evidence>
<dbReference type="Gene3D" id="3.10.310.10">
    <property type="entry name" value="Diaminopimelate Epimerase, Chain A, domain 1"/>
    <property type="match status" value="2"/>
</dbReference>
<feature type="binding site" evidence="8">
    <location>
        <position position="11"/>
    </location>
    <ligand>
        <name>substrate</name>
    </ligand>
</feature>
<feature type="active site" description="Proton donor" evidence="8">
    <location>
        <position position="72"/>
    </location>
</feature>
<evidence type="ECO:0000256" key="2">
    <source>
        <dbReference type="ARBA" id="ARBA00010219"/>
    </source>
</evidence>
<feature type="active site" evidence="9">
    <location>
        <position position="72"/>
    </location>
</feature>
<dbReference type="OrthoDB" id="9805408at2"/>
<feature type="binding site" evidence="8">
    <location>
        <position position="181"/>
    </location>
    <ligand>
        <name>substrate</name>
    </ligand>
</feature>
<dbReference type="HAMAP" id="MF_00197">
    <property type="entry name" value="DAP_epimerase"/>
    <property type="match status" value="1"/>
</dbReference>
<keyword evidence="11" id="KW-1185">Reference proteome</keyword>
<comment type="similarity">
    <text evidence="2 8">Belongs to the diaminopimelate epimerase family.</text>
</comment>
<proteinExistence type="inferred from homology"/>
<evidence type="ECO:0000313" key="11">
    <source>
        <dbReference type="Proteomes" id="UP000193355"/>
    </source>
</evidence>
<feature type="binding site" evidence="8">
    <location>
        <begin position="73"/>
        <end position="74"/>
    </location>
    <ligand>
        <name>substrate</name>
    </ligand>
</feature>
<dbReference type="PANTHER" id="PTHR31689:SF0">
    <property type="entry name" value="DIAMINOPIMELATE EPIMERASE"/>
    <property type="match status" value="1"/>
</dbReference>
<comment type="function">
    <text evidence="8">Catalyzes the stereoinversion of LL-2,6-diaminopimelate (L,L-DAP) to meso-diaminopimelate (meso-DAP), a precursor of L-lysine and an essential component of the bacterial peptidoglycan.</text>
</comment>
<comment type="caution">
    <text evidence="8">Lacks conserved residue(s) required for the propagation of feature annotation.</text>
</comment>
<comment type="subcellular location">
    <subcellularLocation>
        <location evidence="8">Cytoplasm</location>
    </subcellularLocation>
</comment>
<dbReference type="InterPro" id="IPR018510">
    <property type="entry name" value="DAP_epimerase_AS"/>
</dbReference>
<dbReference type="EMBL" id="FXBB01000004">
    <property type="protein sequence ID" value="SMG17232.1"/>
    <property type="molecule type" value="Genomic_DNA"/>
</dbReference>
<accession>A0A1X7IR64</accession>
<feature type="binding site" evidence="8">
    <location>
        <begin position="210"/>
        <end position="211"/>
    </location>
    <ligand>
        <name>substrate</name>
    </ligand>
</feature>
<dbReference type="PROSITE" id="PS01326">
    <property type="entry name" value="DAP_EPIMERASE"/>
    <property type="match status" value="1"/>
</dbReference>
<dbReference type="InterPro" id="IPR001653">
    <property type="entry name" value="DAP_epimerase_DapF"/>
</dbReference>
<feature type="binding site" evidence="8">
    <location>
        <begin position="199"/>
        <end position="200"/>
    </location>
    <ligand>
        <name>substrate</name>
    </ligand>
</feature>
<dbReference type="UniPathway" id="UPA00034">
    <property type="reaction ID" value="UER00025"/>
</dbReference>
<dbReference type="AlphaFoldDB" id="A0A1X7IR64"/>
<keyword evidence="8" id="KW-0963">Cytoplasm</keyword>
<feature type="binding site" evidence="8">
    <location>
        <position position="63"/>
    </location>
    <ligand>
        <name>substrate</name>
    </ligand>
</feature>
<keyword evidence="5 8" id="KW-0457">Lysine biosynthesis</keyword>
<dbReference type="NCBIfam" id="TIGR00652">
    <property type="entry name" value="DapF"/>
    <property type="match status" value="1"/>
</dbReference>
<evidence type="ECO:0000256" key="9">
    <source>
        <dbReference type="PROSITE-ProRule" id="PRU10125"/>
    </source>
</evidence>
<evidence type="ECO:0000256" key="5">
    <source>
        <dbReference type="ARBA" id="ARBA00023154"/>
    </source>
</evidence>
<dbReference type="RefSeq" id="WP_085543861.1">
    <property type="nucleotide sequence ID" value="NZ_FXBB01000004.1"/>
</dbReference>
<feature type="site" description="Could be important to modulate the pK values of the two catalytic cysteine residues" evidence="8">
    <location>
        <position position="199"/>
    </location>
</feature>
<name>A0A1X7IR64_9BACT</name>
<keyword evidence="4 8" id="KW-0028">Amino-acid biosynthesis</keyword>
<comment type="catalytic activity">
    <reaction evidence="7 8">
        <text>(2S,6S)-2,6-diaminopimelate = meso-2,6-diaminopimelate</text>
        <dbReference type="Rhea" id="RHEA:15393"/>
        <dbReference type="ChEBI" id="CHEBI:57609"/>
        <dbReference type="ChEBI" id="CHEBI:57791"/>
        <dbReference type="EC" id="5.1.1.7"/>
    </reaction>
</comment>
<evidence type="ECO:0000256" key="1">
    <source>
        <dbReference type="ARBA" id="ARBA00005196"/>
    </source>
</evidence>
<keyword evidence="6 8" id="KW-0413">Isomerase</keyword>
<dbReference type="Proteomes" id="UP000193355">
    <property type="component" value="Unassembled WGS sequence"/>
</dbReference>
<dbReference type="EC" id="5.1.1.7" evidence="3 8"/>
<protein>
    <recommendedName>
        <fullName evidence="3 8">Diaminopimelate epimerase</fullName>
        <shortName evidence="8">DAP epimerase</shortName>
        <ecNumber evidence="3 8">5.1.1.7</ecNumber>
    </recommendedName>
    <alternativeName>
        <fullName evidence="8">PLP-independent amino acid racemase</fullName>
    </alternativeName>
</protein>
<reference evidence="11" key="1">
    <citation type="submission" date="2017-04" db="EMBL/GenBank/DDBJ databases">
        <authorList>
            <person name="Varghese N."/>
            <person name="Submissions S."/>
        </authorList>
    </citation>
    <scope>NUCLEOTIDE SEQUENCE [LARGE SCALE GENOMIC DNA]</scope>
    <source>
        <strain evidence="11">USBA 82</strain>
    </source>
</reference>
<dbReference type="GO" id="GO:0008837">
    <property type="term" value="F:diaminopimelate epimerase activity"/>
    <property type="evidence" value="ECO:0007669"/>
    <property type="project" value="UniProtKB-UniRule"/>
</dbReference>
<dbReference type="GO" id="GO:0009089">
    <property type="term" value="P:lysine biosynthetic process via diaminopimelate"/>
    <property type="evidence" value="ECO:0007669"/>
    <property type="project" value="UniProtKB-UniRule"/>
</dbReference>
<organism evidence="10 11">
    <name type="scientific">Dethiosulfovibrio salsuginis</name>
    <dbReference type="NCBI Taxonomy" id="561720"/>
    <lineage>
        <taxon>Bacteria</taxon>
        <taxon>Thermotogati</taxon>
        <taxon>Synergistota</taxon>
        <taxon>Synergistia</taxon>
        <taxon>Synergistales</taxon>
        <taxon>Dethiosulfovibrionaceae</taxon>
        <taxon>Dethiosulfovibrio</taxon>
    </lineage>
</organism>
<evidence type="ECO:0000256" key="3">
    <source>
        <dbReference type="ARBA" id="ARBA00013080"/>
    </source>
</evidence>
<comment type="pathway">
    <text evidence="1 8">Amino-acid biosynthesis; L-lysine biosynthesis via DAP pathway; DL-2,6-diaminopimelate from LL-2,6-diaminopimelate: step 1/1.</text>
</comment>
<comment type="subunit">
    <text evidence="8">Homodimer.</text>
</comment>
<feature type="active site" description="Proton acceptor" evidence="8">
    <location>
        <position position="209"/>
    </location>
</feature>
<evidence type="ECO:0000256" key="8">
    <source>
        <dbReference type="HAMAP-Rule" id="MF_00197"/>
    </source>
</evidence>
<sequence length="270" mass="28722">MDFWKMNGNGNDFVVITNRSGLSDSDLSDLARRVCRRRRSIGADGILVVEDCDGYDFKMRIFNSDGSEGEMCGNGARCIARYAFETGVAGENMTFQTLAGPMRASVKGSFVELHMGIVPSVPQVVPIDLTGWGGELEGDFSTVGVPHLVVYPGEGEHSREDLVRWGRDLRNRTDLFPGGTNVNFSCPSGEGALKVVTYERGVEDLTDSCGTGSVASAISAVVRLGYPLEVQVSNPGGVNQVSLSRCGGGFEALLGGLALVVTKGSIEKEA</sequence>
<feature type="site" description="Could be important to modulate the pK values of the two catalytic cysteine residues" evidence="8">
    <location>
        <position position="147"/>
    </location>
</feature>
<evidence type="ECO:0000256" key="6">
    <source>
        <dbReference type="ARBA" id="ARBA00023235"/>
    </source>
</evidence>